<sequence>MIRALLIATALLPLGACGSEPSDGVGGVSASEAEALNEAAAMLDAQRGVAQSGDVGLNPAASTAAGADRGRVAPQPDPKS</sequence>
<accession>A0ABU1WX02</accession>
<proteinExistence type="predicted"/>
<dbReference type="RefSeq" id="WP_310221433.1">
    <property type="nucleotide sequence ID" value="NZ_JAVDWV010000001.1"/>
</dbReference>
<dbReference type="Proteomes" id="UP001267638">
    <property type="component" value="Unassembled WGS sequence"/>
</dbReference>
<dbReference type="EMBL" id="JAVDWV010000001">
    <property type="protein sequence ID" value="MDR7153517.1"/>
    <property type="molecule type" value="Genomic_DNA"/>
</dbReference>
<organism evidence="2 3">
    <name type="scientific">Sphingobium xenophagum</name>
    <dbReference type="NCBI Taxonomy" id="121428"/>
    <lineage>
        <taxon>Bacteria</taxon>
        <taxon>Pseudomonadati</taxon>
        <taxon>Pseudomonadota</taxon>
        <taxon>Alphaproteobacteria</taxon>
        <taxon>Sphingomonadales</taxon>
        <taxon>Sphingomonadaceae</taxon>
        <taxon>Sphingobium</taxon>
    </lineage>
</organism>
<evidence type="ECO:0008006" key="4">
    <source>
        <dbReference type="Google" id="ProtNLM"/>
    </source>
</evidence>
<comment type="caution">
    <text evidence="2">The sequence shown here is derived from an EMBL/GenBank/DDBJ whole genome shotgun (WGS) entry which is preliminary data.</text>
</comment>
<evidence type="ECO:0000256" key="1">
    <source>
        <dbReference type="SAM" id="MobiDB-lite"/>
    </source>
</evidence>
<evidence type="ECO:0000313" key="3">
    <source>
        <dbReference type="Proteomes" id="UP001267638"/>
    </source>
</evidence>
<feature type="region of interest" description="Disordered" evidence="1">
    <location>
        <begin position="52"/>
        <end position="80"/>
    </location>
</feature>
<reference evidence="2 3" key="1">
    <citation type="submission" date="2023-07" db="EMBL/GenBank/DDBJ databases">
        <title>Sorghum-associated microbial communities from plants grown in Nebraska, USA.</title>
        <authorList>
            <person name="Schachtman D."/>
        </authorList>
    </citation>
    <scope>NUCLEOTIDE SEQUENCE [LARGE SCALE GENOMIC DNA]</scope>
    <source>
        <strain evidence="2 3">4256</strain>
    </source>
</reference>
<keyword evidence="3" id="KW-1185">Reference proteome</keyword>
<gene>
    <name evidence="2" type="ORF">J2W40_000311</name>
</gene>
<evidence type="ECO:0000313" key="2">
    <source>
        <dbReference type="EMBL" id="MDR7153517.1"/>
    </source>
</evidence>
<name>A0ABU1WX02_SPHXE</name>
<protein>
    <recommendedName>
        <fullName evidence="4">Lipoprotein</fullName>
    </recommendedName>
</protein>